<reference evidence="1 2" key="1">
    <citation type="submission" date="2019-08" db="EMBL/GenBank/DDBJ databases">
        <title>Complete genome sequence of Candidatus Uab amorphum.</title>
        <authorList>
            <person name="Shiratori T."/>
            <person name="Suzuki S."/>
            <person name="Kakizawa Y."/>
            <person name="Ishida K."/>
        </authorList>
    </citation>
    <scope>NUCLEOTIDE SEQUENCE [LARGE SCALE GENOMIC DNA]</scope>
    <source>
        <strain evidence="1 2">SRT547</strain>
    </source>
</reference>
<gene>
    <name evidence="1" type="ORF">UABAM_00514</name>
</gene>
<dbReference type="AlphaFoldDB" id="A0A5S9F1G6"/>
<dbReference type="PANTHER" id="PTHR36395:SF1">
    <property type="entry name" value="RING-H2 ZINC FINGER PROTEIN"/>
    <property type="match status" value="1"/>
</dbReference>
<evidence type="ECO:0000313" key="2">
    <source>
        <dbReference type="Proteomes" id="UP000326354"/>
    </source>
</evidence>
<keyword evidence="2" id="KW-1185">Reference proteome</keyword>
<name>A0A5S9F1G6_UABAM</name>
<protein>
    <submittedName>
        <fullName evidence="1">Uncharacterized protein</fullName>
    </submittedName>
</protein>
<dbReference type="RefSeq" id="WP_151966423.1">
    <property type="nucleotide sequence ID" value="NZ_AP019860.1"/>
</dbReference>
<dbReference type="EMBL" id="AP019860">
    <property type="protein sequence ID" value="BBM82171.1"/>
    <property type="molecule type" value="Genomic_DNA"/>
</dbReference>
<dbReference type="Proteomes" id="UP000326354">
    <property type="component" value="Chromosome"/>
</dbReference>
<organism evidence="1 2">
    <name type="scientific">Uabimicrobium amorphum</name>
    <dbReference type="NCBI Taxonomy" id="2596890"/>
    <lineage>
        <taxon>Bacteria</taxon>
        <taxon>Pseudomonadati</taxon>
        <taxon>Planctomycetota</taxon>
        <taxon>Candidatus Uabimicrobiia</taxon>
        <taxon>Candidatus Uabimicrobiales</taxon>
        <taxon>Candidatus Uabimicrobiaceae</taxon>
        <taxon>Candidatus Uabimicrobium</taxon>
    </lineage>
</organism>
<proteinExistence type="predicted"/>
<accession>A0A5S9F1G6</accession>
<dbReference type="PANTHER" id="PTHR36395">
    <property type="entry name" value="RING-H2 ZINC FINGER PROTEIN"/>
    <property type="match status" value="1"/>
</dbReference>
<evidence type="ECO:0000313" key="1">
    <source>
        <dbReference type="EMBL" id="BBM82171.1"/>
    </source>
</evidence>
<dbReference type="KEGG" id="uam:UABAM_00514"/>
<sequence length="187" mass="22629">MKKNKQYLPRTCSWEDFQKWVGEEKLTELQNGEKSAKHLFEELQLGESKLYKENDIYREISLVKMHIHHPKQQNTQLIETSQYLPQQKSWRQRNIPPSEKLQCNEKPEEAAVRGLKEELAFVEHQHYRLVFRGENDEERVSKSYHGVKTLYQTFCFDVYIQETLFQEKYEIQEKDGKIAIFEWRTQE</sequence>